<name>A0A9P8L8G6_9PEZI</name>
<reference evidence="2" key="1">
    <citation type="submission" date="2021-03" db="EMBL/GenBank/DDBJ databases">
        <title>Comparative genomics and phylogenomic investigation of the class Geoglossomycetes provide insights into ecological specialization and systematics.</title>
        <authorList>
            <person name="Melie T."/>
            <person name="Pirro S."/>
            <person name="Miller A.N."/>
            <person name="Quandt A."/>
        </authorList>
    </citation>
    <scope>NUCLEOTIDE SEQUENCE</scope>
    <source>
        <strain evidence="2">CAQ_001_2017</strain>
    </source>
</reference>
<dbReference type="PANTHER" id="PTHR42937:SF1">
    <property type="entry name" value="DIAMINOPROPIONATE AMMONIA-LYASE"/>
    <property type="match status" value="1"/>
</dbReference>
<feature type="domain" description="Tryptophan synthase beta chain-like PALP" evidence="1">
    <location>
        <begin position="24"/>
        <end position="329"/>
    </location>
</feature>
<dbReference type="PANTHER" id="PTHR42937">
    <property type="match status" value="1"/>
</dbReference>
<dbReference type="Proteomes" id="UP000750711">
    <property type="component" value="Unassembled WGS sequence"/>
</dbReference>
<keyword evidence="3" id="KW-1185">Reference proteome</keyword>
<dbReference type="EMBL" id="JAGHQM010001162">
    <property type="protein sequence ID" value="KAH0556260.1"/>
    <property type="molecule type" value="Genomic_DNA"/>
</dbReference>
<dbReference type="InterPro" id="IPR001926">
    <property type="entry name" value="TrpB-like_PALP"/>
</dbReference>
<proteinExistence type="predicted"/>
<dbReference type="SUPFAM" id="SSF53686">
    <property type="entry name" value="Tryptophan synthase beta subunit-like PLP-dependent enzymes"/>
    <property type="match status" value="1"/>
</dbReference>
<comment type="caution">
    <text evidence="2">The sequence shown here is derived from an EMBL/GenBank/DDBJ whole genome shotgun (WGS) entry which is preliminary data.</text>
</comment>
<accession>A0A9P8L8G6</accession>
<organism evidence="2 3">
    <name type="scientific">Trichoglossum hirsutum</name>
    <dbReference type="NCBI Taxonomy" id="265104"/>
    <lineage>
        <taxon>Eukaryota</taxon>
        <taxon>Fungi</taxon>
        <taxon>Dikarya</taxon>
        <taxon>Ascomycota</taxon>
        <taxon>Pezizomycotina</taxon>
        <taxon>Geoglossomycetes</taxon>
        <taxon>Geoglossales</taxon>
        <taxon>Geoglossaceae</taxon>
        <taxon>Trichoglossum</taxon>
    </lineage>
</organism>
<dbReference type="Pfam" id="PF00291">
    <property type="entry name" value="PALP"/>
    <property type="match status" value="1"/>
</dbReference>
<dbReference type="InterPro" id="IPR036052">
    <property type="entry name" value="TrpB-like_PALP_sf"/>
</dbReference>
<gene>
    <name evidence="2" type="ORF">GP486_005814</name>
</gene>
<protein>
    <recommendedName>
        <fullName evidence="1">Tryptophan synthase beta chain-like PALP domain-containing protein</fullName>
    </recommendedName>
</protein>
<evidence type="ECO:0000313" key="3">
    <source>
        <dbReference type="Proteomes" id="UP000750711"/>
    </source>
</evidence>
<sequence>MLYLGNVLQISTAGFVELHRRLPEFGPTPLISMDSVARELGVRHVFVKDESRRAGLPAFKILGASWATYRAVAQAVDSPIDVSLEDLSAARKHGIKLIAATDGNHGRAVARMAKILGIESDIFVPLNLDRSIQGLVASEGARVVVTDGDYDYAVQQARIRSEVPNGLLIQDTAFEGYTEIAQWIVDGYSTMMTETEEQVLKATGSTVNFAVAPVGVESFAQSVVSYWKSRSYPCAVLTVEPDSAACLKSSLINGVSTSVPTDDTIMTSLNCGTVSLIAWPILQKGVDASVSISDIEADKAVKQLQPHGVNAGPCGAATYAALQYVARQHRETVGSLNSGSTVVPFCTEGTRDYKAPGIDS</sequence>
<evidence type="ECO:0000259" key="1">
    <source>
        <dbReference type="Pfam" id="PF00291"/>
    </source>
</evidence>
<dbReference type="AlphaFoldDB" id="A0A9P8L8G6"/>
<evidence type="ECO:0000313" key="2">
    <source>
        <dbReference type="EMBL" id="KAH0556260.1"/>
    </source>
</evidence>
<dbReference type="Gene3D" id="3.40.50.1100">
    <property type="match status" value="2"/>
</dbReference>